<proteinExistence type="predicted"/>
<sequence>MNTMEAHKQQALDIQQQTRFKKAMLDGRCAET</sequence>
<organism evidence="1">
    <name type="scientific">Arundo donax</name>
    <name type="common">Giant reed</name>
    <name type="synonym">Donax arundinaceus</name>
    <dbReference type="NCBI Taxonomy" id="35708"/>
    <lineage>
        <taxon>Eukaryota</taxon>
        <taxon>Viridiplantae</taxon>
        <taxon>Streptophyta</taxon>
        <taxon>Embryophyta</taxon>
        <taxon>Tracheophyta</taxon>
        <taxon>Spermatophyta</taxon>
        <taxon>Magnoliopsida</taxon>
        <taxon>Liliopsida</taxon>
        <taxon>Poales</taxon>
        <taxon>Poaceae</taxon>
        <taxon>PACMAD clade</taxon>
        <taxon>Arundinoideae</taxon>
        <taxon>Arundineae</taxon>
        <taxon>Arundo</taxon>
    </lineage>
</organism>
<reference evidence="1" key="1">
    <citation type="submission" date="2014-09" db="EMBL/GenBank/DDBJ databases">
        <authorList>
            <person name="Magalhaes I.L.F."/>
            <person name="Oliveira U."/>
            <person name="Santos F.R."/>
            <person name="Vidigal T.H.D.A."/>
            <person name="Brescovit A.D."/>
            <person name="Santos A.J."/>
        </authorList>
    </citation>
    <scope>NUCLEOTIDE SEQUENCE</scope>
    <source>
        <tissue evidence="1">Shoot tissue taken approximately 20 cm above the soil surface</tissue>
    </source>
</reference>
<dbReference type="EMBL" id="GBRH01258450">
    <property type="protein sequence ID" value="JAD39445.1"/>
    <property type="molecule type" value="Transcribed_RNA"/>
</dbReference>
<name>A0A0A8ZRQ3_ARUDO</name>
<reference evidence="1" key="2">
    <citation type="journal article" date="2015" name="Data Brief">
        <title>Shoot transcriptome of the giant reed, Arundo donax.</title>
        <authorList>
            <person name="Barrero R.A."/>
            <person name="Guerrero F.D."/>
            <person name="Moolhuijzen P."/>
            <person name="Goolsby J.A."/>
            <person name="Tidwell J."/>
            <person name="Bellgard S.E."/>
            <person name="Bellgard M.I."/>
        </authorList>
    </citation>
    <scope>NUCLEOTIDE SEQUENCE</scope>
    <source>
        <tissue evidence="1">Shoot tissue taken approximately 20 cm above the soil surface</tissue>
    </source>
</reference>
<protein>
    <submittedName>
        <fullName evidence="1">Uncharacterized protein</fullName>
    </submittedName>
</protein>
<dbReference type="AlphaFoldDB" id="A0A0A8ZRQ3"/>
<evidence type="ECO:0000313" key="1">
    <source>
        <dbReference type="EMBL" id="JAD39445.1"/>
    </source>
</evidence>
<accession>A0A0A8ZRQ3</accession>